<dbReference type="InterPro" id="IPR002110">
    <property type="entry name" value="Ankyrin_rpt"/>
</dbReference>
<feature type="region of interest" description="Disordered" evidence="4">
    <location>
        <begin position="529"/>
        <end position="566"/>
    </location>
</feature>
<dbReference type="FunFam" id="1.25.40.20:FF:000293">
    <property type="entry name" value="Ankyrin repeat domain-containing protein 6"/>
    <property type="match status" value="1"/>
</dbReference>
<dbReference type="PROSITE" id="PS50297">
    <property type="entry name" value="ANK_REP_REGION"/>
    <property type="match status" value="5"/>
</dbReference>
<feature type="repeat" description="ANK" evidence="3">
    <location>
        <begin position="208"/>
        <end position="240"/>
    </location>
</feature>
<keyword evidence="6" id="KW-1185">Reference proteome</keyword>
<proteinExistence type="predicted"/>
<comment type="caution">
    <text evidence="5">The sequence shown here is derived from an EMBL/GenBank/DDBJ whole genome shotgun (WGS) entry which is preliminary data.</text>
</comment>
<feature type="repeat" description="ANK" evidence="3">
    <location>
        <begin position="142"/>
        <end position="174"/>
    </location>
</feature>
<dbReference type="Pfam" id="PF12796">
    <property type="entry name" value="Ank_2"/>
    <property type="match status" value="2"/>
</dbReference>
<feature type="repeat" description="ANK" evidence="3">
    <location>
        <begin position="109"/>
        <end position="141"/>
    </location>
</feature>
<protein>
    <submittedName>
        <fullName evidence="5">Ankyrin repeat domain-containing protein 6</fullName>
    </submittedName>
</protein>
<evidence type="ECO:0000313" key="5">
    <source>
        <dbReference type="EMBL" id="ROL50928.1"/>
    </source>
</evidence>
<dbReference type="Gene3D" id="1.25.40.20">
    <property type="entry name" value="Ankyrin repeat-containing domain"/>
    <property type="match status" value="4"/>
</dbReference>
<dbReference type="PRINTS" id="PR01415">
    <property type="entry name" value="ANKYRIN"/>
</dbReference>
<evidence type="ECO:0000256" key="4">
    <source>
        <dbReference type="SAM" id="MobiDB-lite"/>
    </source>
</evidence>
<feature type="compositionally biased region" description="Basic and acidic residues" evidence="4">
    <location>
        <begin position="281"/>
        <end position="301"/>
    </location>
</feature>
<keyword evidence="1" id="KW-0677">Repeat</keyword>
<name>A0A3N0YZ23_ANAGA</name>
<dbReference type="PANTHER" id="PTHR24126:SF14">
    <property type="entry name" value="ANK_REP_REGION DOMAIN-CONTAINING PROTEIN"/>
    <property type="match status" value="1"/>
</dbReference>
<reference evidence="5 6" key="1">
    <citation type="submission" date="2018-10" db="EMBL/GenBank/DDBJ databases">
        <title>Genome assembly for a Yunnan-Guizhou Plateau 3E fish, Anabarilius grahami (Regan), and its evolutionary and genetic applications.</title>
        <authorList>
            <person name="Jiang W."/>
        </authorList>
    </citation>
    <scope>NUCLEOTIDE SEQUENCE [LARGE SCALE GENOMIC DNA]</scope>
    <source>
        <strain evidence="5">AG-KIZ</strain>
        <tissue evidence="5">Muscle</tissue>
    </source>
</reference>
<dbReference type="PANTHER" id="PTHR24126">
    <property type="entry name" value="ANKYRIN REPEAT, PH AND SEC7 DOMAIN CONTAINING PROTEIN SECG-RELATED"/>
    <property type="match status" value="1"/>
</dbReference>
<feature type="region of interest" description="Disordered" evidence="4">
    <location>
        <begin position="463"/>
        <end position="505"/>
    </location>
</feature>
<feature type="repeat" description="ANK" evidence="3">
    <location>
        <begin position="43"/>
        <end position="75"/>
    </location>
</feature>
<dbReference type="InterPro" id="IPR036770">
    <property type="entry name" value="Ankyrin_rpt-contain_sf"/>
</dbReference>
<feature type="compositionally biased region" description="Polar residues" evidence="4">
    <location>
        <begin position="529"/>
        <end position="539"/>
    </location>
</feature>
<sequence length="691" mass="77085">MTQQDASSVRALSERLLIASHKGQADHVVQLINKGAKVAITKNGRTPLHLAAYKGHIAVVRILLAAGCDLDIQDDGDQTALHRAAVVGNTDVISALIQEGCALDRQDKDGNTALHEAAWHGFSQSVKLLVKAGANVHAKNKAGNTALHLACQNGHAQSSKVLLLGGSRPDSKNNVGDTCLHVSARYNHVSVIRALLGAICSVTERNHAGDTALHIAAALNHRKTVRMLLEAGADSRIKNNTGETALDQARENDNPEVALLLTKAPQSFTRGRTVRKRRDKMKTEGRAQSVPRDEMLPRKDSVSPANDTHGSDSSLRQNDNVFVTEACANKNINKKVKERAPLNGCRCEPLINKLENQLMATKEEMQSEIHTVQELMNSKMGQLDRKNKHQIRALDKITLERVSAERIECLHRIDKRAIQERLEGEKRQASVVSDLKNWCLSKIQSLETRLSGDRCNTKLRRSSSLTDTLSDWDPHSHTAVPDTSGGRARYSPSTNQPEVKDGRETAVTTCPEDGSASYYVIEVDVSPDKQSLQNQSAPQSPCIVRPKQRSRACSDPHKVQDEPRDSSLELRRVLDQCCEQECVLDHRNLKRRTQQRAKTKQNAQTLTSLGDHRTTEASFAQERENMHALEVTQYFFDAVTLQMERWYERKIEEARRQANQRAQADRTALLDRISYLENELRLLRTNKQEES</sequence>
<dbReference type="AlphaFoldDB" id="A0A3N0YZ23"/>
<dbReference type="EMBL" id="RJVU01019258">
    <property type="protein sequence ID" value="ROL50928.1"/>
    <property type="molecule type" value="Genomic_DNA"/>
</dbReference>
<feature type="repeat" description="ANK" evidence="3">
    <location>
        <begin position="76"/>
        <end position="108"/>
    </location>
</feature>
<dbReference type="PROSITE" id="PS50088">
    <property type="entry name" value="ANK_REPEAT"/>
    <property type="match status" value="5"/>
</dbReference>
<evidence type="ECO:0000256" key="1">
    <source>
        <dbReference type="ARBA" id="ARBA00022737"/>
    </source>
</evidence>
<feature type="compositionally biased region" description="Basic and acidic residues" evidence="4">
    <location>
        <begin position="552"/>
        <end position="566"/>
    </location>
</feature>
<dbReference type="FunFam" id="1.25.40.20:FF:000731">
    <property type="entry name" value="Ankyrin repeat domain 6b"/>
    <property type="match status" value="1"/>
</dbReference>
<evidence type="ECO:0000313" key="6">
    <source>
        <dbReference type="Proteomes" id="UP000281406"/>
    </source>
</evidence>
<dbReference type="Proteomes" id="UP000281406">
    <property type="component" value="Unassembled WGS sequence"/>
</dbReference>
<keyword evidence="2 3" id="KW-0040">ANK repeat</keyword>
<dbReference type="Pfam" id="PF13637">
    <property type="entry name" value="Ank_4"/>
    <property type="match status" value="1"/>
</dbReference>
<gene>
    <name evidence="5" type="ORF">DPX16_14459</name>
</gene>
<dbReference type="SUPFAM" id="SSF48403">
    <property type="entry name" value="Ankyrin repeat"/>
    <property type="match status" value="1"/>
</dbReference>
<dbReference type="Pfam" id="PF00023">
    <property type="entry name" value="Ank"/>
    <property type="match status" value="1"/>
</dbReference>
<dbReference type="FunFam" id="1.25.40.20:FF:000370">
    <property type="entry name" value="Ankyrin repeat domain-containing protein 6"/>
    <property type="match status" value="1"/>
</dbReference>
<evidence type="ECO:0000256" key="3">
    <source>
        <dbReference type="PROSITE-ProRule" id="PRU00023"/>
    </source>
</evidence>
<dbReference type="SMART" id="SM00248">
    <property type="entry name" value="ANK"/>
    <property type="match status" value="8"/>
</dbReference>
<dbReference type="OrthoDB" id="424503at2759"/>
<accession>A0A3N0YZ23</accession>
<organism evidence="5 6">
    <name type="scientific">Anabarilius grahami</name>
    <name type="common">Kanglang fish</name>
    <name type="synonym">Barilius grahami</name>
    <dbReference type="NCBI Taxonomy" id="495550"/>
    <lineage>
        <taxon>Eukaryota</taxon>
        <taxon>Metazoa</taxon>
        <taxon>Chordata</taxon>
        <taxon>Craniata</taxon>
        <taxon>Vertebrata</taxon>
        <taxon>Euteleostomi</taxon>
        <taxon>Actinopterygii</taxon>
        <taxon>Neopterygii</taxon>
        <taxon>Teleostei</taxon>
        <taxon>Ostariophysi</taxon>
        <taxon>Cypriniformes</taxon>
        <taxon>Xenocyprididae</taxon>
        <taxon>Xenocypridinae</taxon>
        <taxon>Xenocypridinae incertae sedis</taxon>
        <taxon>Anabarilius</taxon>
    </lineage>
</organism>
<feature type="region of interest" description="Disordered" evidence="4">
    <location>
        <begin position="269"/>
        <end position="317"/>
    </location>
</feature>
<evidence type="ECO:0000256" key="2">
    <source>
        <dbReference type="ARBA" id="ARBA00023043"/>
    </source>
</evidence>
<feature type="compositionally biased region" description="Polar residues" evidence="4">
    <location>
        <begin position="303"/>
        <end position="317"/>
    </location>
</feature>